<name>A0A345P3W6_9GAMM</name>
<evidence type="ECO:0000313" key="2">
    <source>
        <dbReference type="Proteomes" id="UP000253940"/>
    </source>
</evidence>
<dbReference type="RefSeq" id="WP_114898085.1">
    <property type="nucleotide sequence ID" value="NZ_CP031222.1"/>
</dbReference>
<evidence type="ECO:0008006" key="3">
    <source>
        <dbReference type="Google" id="ProtNLM"/>
    </source>
</evidence>
<reference evidence="1 2" key="1">
    <citation type="submission" date="2018-07" db="EMBL/GenBank/DDBJ databases">
        <title>Genome sequencing of Moraxellaceae gen. HYN0046.</title>
        <authorList>
            <person name="Kim M."/>
            <person name="Yi H."/>
        </authorList>
    </citation>
    <scope>NUCLEOTIDE SEQUENCE [LARGE SCALE GENOMIC DNA]</scope>
    <source>
        <strain evidence="1 2">HYN0046</strain>
    </source>
</reference>
<dbReference type="KEGG" id="mbah:HYN46_03290"/>
<protein>
    <recommendedName>
        <fullName evidence="3">DUF4214 domain-containing protein</fullName>
    </recommendedName>
</protein>
<organism evidence="1 2">
    <name type="scientific">Aquirhabdus parva</name>
    <dbReference type="NCBI Taxonomy" id="2283318"/>
    <lineage>
        <taxon>Bacteria</taxon>
        <taxon>Pseudomonadati</taxon>
        <taxon>Pseudomonadota</taxon>
        <taxon>Gammaproteobacteria</taxon>
        <taxon>Moraxellales</taxon>
        <taxon>Moraxellaceae</taxon>
        <taxon>Aquirhabdus</taxon>
    </lineage>
</organism>
<accession>A0A345P3W6</accession>
<proteinExistence type="predicted"/>
<gene>
    <name evidence="1" type="ORF">HYN46_03290</name>
</gene>
<dbReference type="EMBL" id="CP031222">
    <property type="protein sequence ID" value="AXI01975.1"/>
    <property type="molecule type" value="Genomic_DNA"/>
</dbReference>
<keyword evidence="2" id="KW-1185">Reference proteome</keyword>
<evidence type="ECO:0000313" key="1">
    <source>
        <dbReference type="EMBL" id="AXI01975.1"/>
    </source>
</evidence>
<dbReference type="Proteomes" id="UP000253940">
    <property type="component" value="Chromosome"/>
</dbReference>
<sequence>MDTLIAQYAAQIVKDAYIGILNREPNELESQAFIAEIISTGNSETAIKKLVEALNVDTFKANSNSEASAEDHWKNTVHLYADYVVKSLYLGILNREPEPNSLLVYGSRLREKDFSSIIQGFTASHENSNNWLRKFQSQLTQEKMNNSEELRYRSQNDGIDFRFESNSHLNELHSLSLIFVPSEAWLPFALATASYLYGKYGYSSVFVYLEWAPAIAQAATLEVAVFDIIHFDELKKLSDTTFFKPRVIATHSFGWLKEAGDILLKFPQAKLFVYADGLKNGVDVMLGKKHKIEGAIFFGYAVQHPAIPHEVTLSINAVFDPVAKIANFYKFEPDLAQLKKEEIGAEYAVVYLRYWGSGAYEIELSTVVQSMVDTISRHINTDTRLIIKNDPRALPDLYILVRGALGEKGYDVSSLEDYFLQHGINPAYQKLPVEYFFSKGLLCHAKAHVVFDSSLSYIIATSPNIKRPTRVIVGADISIFRNKILNNLLEKDEKALAAAMDTIQSYSRQYKEAILHSDSTGACELLDSKDDSLFYIQLH</sequence>
<dbReference type="AlphaFoldDB" id="A0A345P3W6"/>